<dbReference type="GO" id="GO:0033765">
    <property type="term" value="F:steroid dehydrogenase activity, acting on the CH-CH group of donors"/>
    <property type="evidence" value="ECO:0007669"/>
    <property type="project" value="UniProtKB-ARBA"/>
</dbReference>
<dbReference type="InterPro" id="IPR037099">
    <property type="entry name" value="Fum_R/Succ_DH_flav-like_C_sf"/>
</dbReference>
<reference evidence="6" key="1">
    <citation type="submission" date="2015-12" db="EMBL/GenBank/DDBJ databases">
        <title>Complete genome sequences of two moderately thermophilic Paenibacillus species.</title>
        <authorList>
            <person name="Butler R.III."/>
            <person name="Wang J."/>
            <person name="Stark B.C."/>
            <person name="Pombert J.-F."/>
        </authorList>
    </citation>
    <scope>NUCLEOTIDE SEQUENCE [LARGE SCALE GENOMIC DNA]</scope>
    <source>
        <strain evidence="6">32O-Y</strain>
    </source>
</reference>
<dbReference type="STRING" id="162209.IJ22_25670"/>
<dbReference type="InterPro" id="IPR027477">
    <property type="entry name" value="Succ_DH/fumarate_Rdtase_cat_sf"/>
</dbReference>
<dbReference type="Gene3D" id="1.20.58.100">
    <property type="entry name" value="Fumarate reductase/succinate dehydrogenase flavoprotein-like, C-terminal domain"/>
    <property type="match status" value="1"/>
</dbReference>
<dbReference type="Pfam" id="PF00890">
    <property type="entry name" value="FAD_binding_2"/>
    <property type="match status" value="1"/>
</dbReference>
<dbReference type="RefSeq" id="WP_062409035.1">
    <property type="nucleotide sequence ID" value="NZ_CP013652.1"/>
</dbReference>
<dbReference type="AlphaFoldDB" id="A0A0U2UIE0"/>
<accession>A0A0U2UIE0</accession>
<gene>
    <name evidence="5" type="ORF">IJ22_25670</name>
</gene>
<proteinExistence type="predicted"/>
<dbReference type="Gene3D" id="3.90.700.10">
    <property type="entry name" value="Succinate dehydrogenase/fumarate reductase flavoprotein, catalytic domain"/>
    <property type="match status" value="1"/>
</dbReference>
<dbReference type="PANTHER" id="PTHR11632:SF51">
    <property type="entry name" value="SUCCINATE DEHYDROGENASE [UBIQUINONE] FLAVOPROTEIN SUBUNIT, MITOCHONDRIAL"/>
    <property type="match status" value="1"/>
</dbReference>
<sequence length="579" mass="64010">MSKQRIAKEIDADVLVVGGGGAAARAALSAKQAGADVRMAVKSQWLKSGSTATAFSELLSIAAAIGHGDERDHPEIHYSDTMESGEGFIDPELVWGLAHEVPDRIYDLIDLGLEFDKQPNGKLVQGMSDYATYPRTCRVNGVTARHILAILAKRLKALDVPVDEDMMIFDILTDADKKVTGALGWHRQTQEIVLYRTPAVIFACGGSHGIYKYGVGTPDMTGDGYAMAYQLGLPLINMEFVQIGPASLFPSITLLSGPVWKTNPELTNGKGESIFKDILPEGVTVEEVYKEKVFPFSVSNVSFYLDTSIQRESENHPTPRGGVWYKKRPGTDDLIESKMPKTKRVLKSKGTDLDKDAFEIGLISQCNNGGVQILNMNGETAIAGLYVAGETAGGLRGPDRPGGNSLAEGQVFGHRTGTASAQYAKRQTTKPDPQLQAADRMDSYRAWLRKSVHGTKSIEKAADSVRDMMHRNCLVIRSEQRLSEAWDFLCGLETDLMSGKYHIDDSLFAKAKELHHMIITAKIIVLSARERKESRSCHYREDFPEKNDRDWKKSIRVQCSEGKMTTDYYVWPTRRILQG</sequence>
<evidence type="ECO:0000256" key="1">
    <source>
        <dbReference type="ARBA" id="ARBA00022630"/>
    </source>
</evidence>
<evidence type="ECO:0000259" key="3">
    <source>
        <dbReference type="Pfam" id="PF00890"/>
    </source>
</evidence>
<dbReference type="PANTHER" id="PTHR11632">
    <property type="entry name" value="SUCCINATE DEHYDROGENASE 2 FLAVOPROTEIN SUBUNIT"/>
    <property type="match status" value="1"/>
</dbReference>
<feature type="domain" description="FAD-dependent oxidoreductase 2 FAD-binding" evidence="3">
    <location>
        <begin position="13"/>
        <end position="406"/>
    </location>
</feature>
<dbReference type="InterPro" id="IPR030664">
    <property type="entry name" value="SdhA/FrdA/AprA"/>
</dbReference>
<reference evidence="5 6" key="2">
    <citation type="journal article" date="2016" name="Genome Announc.">
        <title>Complete Genome Sequences of Two Interactive Moderate Thermophiles, Paenibacillus napthalenovorans 32O-Y and Paenibacillus sp. 32O-W.</title>
        <authorList>
            <person name="Butler R.R.III."/>
            <person name="Wang J."/>
            <person name="Stark B.C."/>
            <person name="Pombert J.F."/>
        </authorList>
    </citation>
    <scope>NUCLEOTIDE SEQUENCE [LARGE SCALE GENOMIC DNA]</scope>
    <source>
        <strain evidence="5 6">32O-Y</strain>
    </source>
</reference>
<keyword evidence="1" id="KW-0285">Flavoprotein</keyword>
<feature type="domain" description="Fumarate reductase/succinate dehydrogenase flavoprotein-like C-terminal" evidence="4">
    <location>
        <begin position="465"/>
        <end position="565"/>
    </location>
</feature>
<dbReference type="Gene3D" id="3.50.50.60">
    <property type="entry name" value="FAD/NAD(P)-binding domain"/>
    <property type="match status" value="1"/>
</dbReference>
<dbReference type="SUPFAM" id="SSF51905">
    <property type="entry name" value="FAD/NAD(P)-binding domain"/>
    <property type="match status" value="1"/>
</dbReference>
<dbReference type="InterPro" id="IPR003953">
    <property type="entry name" value="FAD-dep_OxRdtase_2_FAD-bd"/>
</dbReference>
<dbReference type="Pfam" id="PF02910">
    <property type="entry name" value="Succ_DH_flav_C"/>
    <property type="match status" value="1"/>
</dbReference>
<dbReference type="InterPro" id="IPR036188">
    <property type="entry name" value="FAD/NAD-bd_sf"/>
</dbReference>
<organism evidence="5 6">
    <name type="scientific">Paenibacillus naphthalenovorans</name>
    <dbReference type="NCBI Taxonomy" id="162209"/>
    <lineage>
        <taxon>Bacteria</taxon>
        <taxon>Bacillati</taxon>
        <taxon>Bacillota</taxon>
        <taxon>Bacilli</taxon>
        <taxon>Bacillales</taxon>
        <taxon>Paenibacillaceae</taxon>
        <taxon>Paenibacillus</taxon>
    </lineage>
</organism>
<evidence type="ECO:0000256" key="2">
    <source>
        <dbReference type="ARBA" id="ARBA00023002"/>
    </source>
</evidence>
<name>A0A0U2UIE0_9BACL</name>
<keyword evidence="6" id="KW-1185">Reference proteome</keyword>
<dbReference type="OrthoDB" id="9806724at2"/>
<evidence type="ECO:0000259" key="4">
    <source>
        <dbReference type="Pfam" id="PF02910"/>
    </source>
</evidence>
<dbReference type="SUPFAM" id="SSF46977">
    <property type="entry name" value="Succinate dehydrogenase/fumarate reductase flavoprotein C-terminal domain"/>
    <property type="match status" value="1"/>
</dbReference>
<dbReference type="Proteomes" id="UP000061660">
    <property type="component" value="Chromosome"/>
</dbReference>
<evidence type="ECO:0000313" key="6">
    <source>
        <dbReference type="Proteomes" id="UP000061660"/>
    </source>
</evidence>
<dbReference type="InterPro" id="IPR015939">
    <property type="entry name" value="Fum_Rdtase/Succ_DH_flav-like_C"/>
</dbReference>
<dbReference type="PATRIC" id="fig|162209.4.peg.2735"/>
<evidence type="ECO:0000313" key="5">
    <source>
        <dbReference type="EMBL" id="ALS22940.1"/>
    </source>
</evidence>
<protein>
    <submittedName>
        <fullName evidence="5">L-aspartate oxidase</fullName>
    </submittedName>
</protein>
<dbReference type="KEGG" id="pnp:IJ22_25670"/>
<dbReference type="PRINTS" id="PR00411">
    <property type="entry name" value="PNDRDTASEI"/>
</dbReference>
<dbReference type="EMBL" id="CP013652">
    <property type="protein sequence ID" value="ALS22940.1"/>
    <property type="molecule type" value="Genomic_DNA"/>
</dbReference>
<keyword evidence="2" id="KW-0560">Oxidoreductase</keyword>
<dbReference type="PIRSF" id="PIRSF000171">
    <property type="entry name" value="SDHA_APRA_LASPO"/>
    <property type="match status" value="1"/>
</dbReference>